<name>A0ABQ3G9W1_9MICC</name>
<evidence type="ECO:0000256" key="2">
    <source>
        <dbReference type="ARBA" id="ARBA00022670"/>
    </source>
</evidence>
<evidence type="ECO:0000313" key="9">
    <source>
        <dbReference type="Proteomes" id="UP000642819"/>
    </source>
</evidence>
<evidence type="ECO:0000256" key="5">
    <source>
        <dbReference type="SAM" id="MobiDB-lite"/>
    </source>
</evidence>
<dbReference type="PANTHER" id="PTHR47053">
    <property type="entry name" value="MUREIN DD-ENDOPEPTIDASE MEPH-RELATED"/>
    <property type="match status" value="1"/>
</dbReference>
<keyword evidence="2" id="KW-0645">Protease</keyword>
<feature type="compositionally biased region" description="Low complexity" evidence="5">
    <location>
        <begin position="283"/>
        <end position="299"/>
    </location>
</feature>
<evidence type="ECO:0000256" key="1">
    <source>
        <dbReference type="ARBA" id="ARBA00007074"/>
    </source>
</evidence>
<dbReference type="InterPro" id="IPR038765">
    <property type="entry name" value="Papain-like_cys_pep_sf"/>
</dbReference>
<feature type="chain" id="PRO_5045126837" description="NlpC/P60 domain-containing protein" evidence="6">
    <location>
        <begin position="21"/>
        <end position="533"/>
    </location>
</feature>
<dbReference type="EMBL" id="BMXK01000001">
    <property type="protein sequence ID" value="GHC98934.1"/>
    <property type="molecule type" value="Genomic_DNA"/>
</dbReference>
<reference evidence="9" key="1">
    <citation type="journal article" date="2019" name="Int. J. Syst. Evol. Microbiol.">
        <title>The Global Catalogue of Microorganisms (GCM) 10K type strain sequencing project: providing services to taxonomists for standard genome sequencing and annotation.</title>
        <authorList>
            <consortium name="The Broad Institute Genomics Platform"/>
            <consortium name="The Broad Institute Genome Sequencing Center for Infectious Disease"/>
            <person name="Wu L."/>
            <person name="Ma J."/>
        </authorList>
    </citation>
    <scope>NUCLEOTIDE SEQUENCE [LARGE SCALE GENOMIC DNA]</scope>
    <source>
        <strain evidence="9">KCTC 19466</strain>
    </source>
</reference>
<evidence type="ECO:0000313" key="8">
    <source>
        <dbReference type="EMBL" id="GHC98934.1"/>
    </source>
</evidence>
<evidence type="ECO:0000256" key="4">
    <source>
        <dbReference type="ARBA" id="ARBA00022807"/>
    </source>
</evidence>
<dbReference type="InterPro" id="IPR051202">
    <property type="entry name" value="Peptidase_C40"/>
</dbReference>
<proteinExistence type="inferred from homology"/>
<dbReference type="Proteomes" id="UP000642819">
    <property type="component" value="Unassembled WGS sequence"/>
</dbReference>
<sequence length="533" mass="55718">MAQRHTLPVAFCALALVAGASLTGTTAAASPQQGSPASVLAGVSLPAAPAAAAKLPSAAEIEAARGNPAELKAMIERVESLIFEASGRVAEAEAAALGDQESATAAQEVLAERNAAADDARKNAEAAEQYFEDSRTAVGQLAGDLYRNGGVNPAVSALLTQSEANDVLYKTSTMTALATNRAHTLASADEAANLWTAWEDYAAAVEKAAEEAAGVSAAALEEAEREQANYETALADQERTRDRLINQLATLRDTTAREESERIEARESEQREQQLEQAREQDPGVVPAAVPAPAGQEPDLPAPPPAVPDAEPGPSVVTRPTPSAEPAAPRPTPKPTRTAAPAPAPTPTKTAAPKPTPKPTRTAAPKPTPTKTATPKPTPTKTAAPKPKPKPTPKPTPTQEPAPAPGSGSSAYEPAISWAINIAKDDRYTYLYGGNPPWQFDCSLFTQSAFRQGGVSLPRTSTQQFHSAPIKVPLNQLKRGDLVFSSSNGGSSFYHVAIYLGNGQVVHARNPNVGISVTPLSYVNNIYAYGARY</sequence>
<accession>A0ABQ3G9W1</accession>
<dbReference type="Gene3D" id="3.90.1720.10">
    <property type="entry name" value="endopeptidase domain like (from Nostoc punctiforme)"/>
    <property type="match status" value="1"/>
</dbReference>
<feature type="domain" description="NlpC/P60" evidence="7">
    <location>
        <begin position="409"/>
        <end position="533"/>
    </location>
</feature>
<dbReference type="PANTHER" id="PTHR47053:SF1">
    <property type="entry name" value="MUREIN DD-ENDOPEPTIDASE MEPH-RELATED"/>
    <property type="match status" value="1"/>
</dbReference>
<gene>
    <name evidence="8" type="ORF">GCM10008096_00500</name>
</gene>
<evidence type="ECO:0000256" key="6">
    <source>
        <dbReference type="SAM" id="SignalP"/>
    </source>
</evidence>
<keyword evidence="6" id="KW-0732">Signal</keyword>
<evidence type="ECO:0000256" key="3">
    <source>
        <dbReference type="ARBA" id="ARBA00022801"/>
    </source>
</evidence>
<organism evidence="8 9">
    <name type="scientific">Zhihengliuella salsuginis</name>
    <dbReference type="NCBI Taxonomy" id="578222"/>
    <lineage>
        <taxon>Bacteria</taxon>
        <taxon>Bacillati</taxon>
        <taxon>Actinomycetota</taxon>
        <taxon>Actinomycetes</taxon>
        <taxon>Micrococcales</taxon>
        <taxon>Micrococcaceae</taxon>
        <taxon>Zhihengliuella</taxon>
    </lineage>
</organism>
<feature type="signal peptide" evidence="6">
    <location>
        <begin position="1"/>
        <end position="20"/>
    </location>
</feature>
<keyword evidence="3" id="KW-0378">Hydrolase</keyword>
<feature type="compositionally biased region" description="Basic and acidic residues" evidence="5">
    <location>
        <begin position="254"/>
        <end position="282"/>
    </location>
</feature>
<keyword evidence="9" id="KW-1185">Reference proteome</keyword>
<feature type="compositionally biased region" description="Pro residues" evidence="5">
    <location>
        <begin position="390"/>
        <end position="404"/>
    </location>
</feature>
<feature type="region of interest" description="Disordered" evidence="5">
    <location>
        <begin position="248"/>
        <end position="410"/>
    </location>
</feature>
<feature type="compositionally biased region" description="Low complexity" evidence="5">
    <location>
        <begin position="335"/>
        <end position="385"/>
    </location>
</feature>
<comment type="caution">
    <text evidence="8">The sequence shown here is derived from an EMBL/GenBank/DDBJ whole genome shotgun (WGS) entry which is preliminary data.</text>
</comment>
<evidence type="ECO:0000259" key="7">
    <source>
        <dbReference type="PROSITE" id="PS51935"/>
    </source>
</evidence>
<dbReference type="PROSITE" id="PS51935">
    <property type="entry name" value="NLPC_P60"/>
    <property type="match status" value="1"/>
</dbReference>
<dbReference type="RefSeq" id="WP_189348108.1">
    <property type="nucleotide sequence ID" value="NZ_BMXK01000001.1"/>
</dbReference>
<keyword evidence="4" id="KW-0788">Thiol protease</keyword>
<protein>
    <recommendedName>
        <fullName evidence="7">NlpC/P60 domain-containing protein</fullName>
    </recommendedName>
</protein>
<dbReference type="SUPFAM" id="SSF54001">
    <property type="entry name" value="Cysteine proteinases"/>
    <property type="match status" value="1"/>
</dbReference>
<dbReference type="Pfam" id="PF00877">
    <property type="entry name" value="NLPC_P60"/>
    <property type="match status" value="1"/>
</dbReference>
<dbReference type="InterPro" id="IPR000064">
    <property type="entry name" value="NLP_P60_dom"/>
</dbReference>
<comment type="similarity">
    <text evidence="1">Belongs to the peptidase C40 family.</text>
</comment>